<dbReference type="PANTHER" id="PTHR15503">
    <property type="entry name" value="LDOC1 RELATED"/>
    <property type="match status" value="1"/>
</dbReference>
<dbReference type="PANTHER" id="PTHR15503:SF22">
    <property type="entry name" value="TRANSPOSON TY3-I GAG POLYPROTEIN"/>
    <property type="match status" value="1"/>
</dbReference>
<evidence type="ECO:0000313" key="1">
    <source>
        <dbReference type="EMBL" id="VVC27124.1"/>
    </source>
</evidence>
<accession>A0A5E4M9Q4</accession>
<dbReference type="Gene3D" id="3.10.10.10">
    <property type="entry name" value="HIV Type 1 Reverse Transcriptase, subunit A, domain 1"/>
    <property type="match status" value="1"/>
</dbReference>
<evidence type="ECO:0008006" key="3">
    <source>
        <dbReference type="Google" id="ProtNLM"/>
    </source>
</evidence>
<dbReference type="InterPro" id="IPR043502">
    <property type="entry name" value="DNA/RNA_pol_sf"/>
</dbReference>
<dbReference type="GO" id="GO:0071897">
    <property type="term" value="P:DNA biosynthetic process"/>
    <property type="evidence" value="ECO:0007669"/>
    <property type="project" value="UniProtKB-ARBA"/>
</dbReference>
<gene>
    <name evidence="1" type="ORF">CINCED_3A012685</name>
</gene>
<protein>
    <recommendedName>
        <fullName evidence="3">Reverse transcriptase domain</fullName>
    </recommendedName>
</protein>
<evidence type="ECO:0000313" key="2">
    <source>
        <dbReference type="Proteomes" id="UP000325440"/>
    </source>
</evidence>
<dbReference type="AlphaFoldDB" id="A0A5E4M9Q4"/>
<organism evidence="1 2">
    <name type="scientific">Cinara cedri</name>
    <dbReference type="NCBI Taxonomy" id="506608"/>
    <lineage>
        <taxon>Eukaryota</taxon>
        <taxon>Metazoa</taxon>
        <taxon>Ecdysozoa</taxon>
        <taxon>Arthropoda</taxon>
        <taxon>Hexapoda</taxon>
        <taxon>Insecta</taxon>
        <taxon>Pterygota</taxon>
        <taxon>Neoptera</taxon>
        <taxon>Paraneoptera</taxon>
        <taxon>Hemiptera</taxon>
        <taxon>Sternorrhyncha</taxon>
        <taxon>Aphidomorpha</taxon>
        <taxon>Aphidoidea</taxon>
        <taxon>Aphididae</taxon>
        <taxon>Lachninae</taxon>
        <taxon>Cinara</taxon>
    </lineage>
</organism>
<dbReference type="EMBL" id="CABPRJ010000063">
    <property type="protein sequence ID" value="VVC27124.1"/>
    <property type="molecule type" value="Genomic_DNA"/>
</dbReference>
<name>A0A5E4M9Q4_9HEMI</name>
<dbReference type="InterPro" id="IPR032567">
    <property type="entry name" value="RTL1-rel"/>
</dbReference>
<dbReference type="OrthoDB" id="420169at2759"/>
<sequence>MGEMCAHRIIHKKGQPSIYGRPYREPFSQQGEINTQIQKMLDDDIIKPSMSPWNAPLLLVKKKADALISEHFTK</sequence>
<keyword evidence="2" id="KW-1185">Reference proteome</keyword>
<dbReference type="Proteomes" id="UP000325440">
    <property type="component" value="Unassembled WGS sequence"/>
</dbReference>
<dbReference type="SUPFAM" id="SSF56672">
    <property type="entry name" value="DNA/RNA polymerases"/>
    <property type="match status" value="1"/>
</dbReference>
<reference evidence="1 2" key="1">
    <citation type="submission" date="2019-08" db="EMBL/GenBank/DDBJ databases">
        <authorList>
            <person name="Alioto T."/>
            <person name="Alioto T."/>
            <person name="Gomez Garrido J."/>
        </authorList>
    </citation>
    <scope>NUCLEOTIDE SEQUENCE [LARGE SCALE GENOMIC DNA]</scope>
</reference>
<proteinExistence type="predicted"/>